<dbReference type="AlphaFoldDB" id="A0AA41Q8I4"/>
<comment type="subcellular location">
    <subcellularLocation>
        <location evidence="1">Cell membrane</location>
        <topology evidence="1">Multi-pass membrane protein</topology>
    </subcellularLocation>
</comment>
<keyword evidence="2" id="KW-1003">Cell membrane</keyword>
<reference evidence="9" key="1">
    <citation type="submission" date="2022-01" db="EMBL/GenBank/DDBJ databases">
        <title>Genome-Based Taxonomic Classification of the Phylum Actinobacteria.</title>
        <authorList>
            <person name="Gao Y."/>
        </authorList>
    </citation>
    <scope>NUCLEOTIDE SEQUENCE</scope>
    <source>
        <strain evidence="9">KLBMP 8922</strain>
    </source>
</reference>
<feature type="transmembrane region" description="Helical" evidence="7">
    <location>
        <begin position="248"/>
        <end position="270"/>
    </location>
</feature>
<comment type="similarity">
    <text evidence="6">Belongs to the ABC-4 integral membrane protein family.</text>
</comment>
<sequence>MLRARRGQVAALAVTVFFSAVLVGAFGVLLETGVRGKVATGEYSGAPLLVAAEQAVPVDGDVDMTVPGRALLPAALADEIRAALPGSRVVADRIVPAVLGARSGGAEPVDAHPWSAFALGDRELAAGRAPEGPGEIVLPGHAARARGLEIGARTVLGFGDQAVAYTLVGTTTADDSGVDVPDVYLSDQEIGTLGNPDRSVAAIGVWPQAASRADVLPGMLAPARARLWDGGDRGPVEAVSQGRAKATLVSAAGALGALAFIVAVFTVIALTSLQIRERSRELAMLRIVGATPRQVKRLLRSEIRMVAGLAGGLGGLVGPFAGAALIGVIRSWGVLPRTLEPVYGPLPFAVAMLTGLVAAETATRVAVRRVARSSPLGLLDGGDANPPGAPRTGRRTALGLALLAIGIVMALAPAYTSNVDAASGLPGISGLVMALSIGPLSPYVVRAAAAAVRRPAMRTAAAYMALGSIRHRAARVGGALTPIVLGVALGAVQLSGAATVGAVSAAQAEAGARTDLTVTVPGPGIGERTAELVRGVTGVGSATPFVAAGVIVQPPAGSGNSPQTLNALGIAGDQVEQYAELEPTGGDPIRLREGEVALGVLGAAQLGARVGDRVTVVLGDGRALTRQVGVLYERGLGFGEVLLPLADLLPATASGRASGLAVTVPGSASAAQVADGIRDRLADVPGAEVTGSTGGTGGDAAGGEEKFGLLILLVLFGYIAIAVANSLVTATLSRRSEFALLAAVGATPRQRRSVLRWEAAVLAATACLVGTAFALPGLVGMTYALSNGDRLMPAIDPVAFTSIVAFTFVLVFSATALAGRSVLRAPR</sequence>
<evidence type="ECO:0000313" key="9">
    <source>
        <dbReference type="EMBL" id="MCF2532865.1"/>
    </source>
</evidence>
<keyword evidence="5 7" id="KW-0472">Membrane</keyword>
<feature type="domain" description="ABC3 transporter permease C-terminal" evidence="8">
    <location>
        <begin position="711"/>
        <end position="825"/>
    </location>
</feature>
<evidence type="ECO:0000313" key="10">
    <source>
        <dbReference type="Proteomes" id="UP001165378"/>
    </source>
</evidence>
<evidence type="ECO:0000256" key="2">
    <source>
        <dbReference type="ARBA" id="ARBA00022475"/>
    </source>
</evidence>
<protein>
    <submittedName>
        <fullName evidence="9">ABC transporter permease</fullName>
    </submittedName>
</protein>
<evidence type="ECO:0000256" key="5">
    <source>
        <dbReference type="ARBA" id="ARBA00023136"/>
    </source>
</evidence>
<feature type="transmembrane region" description="Helical" evidence="7">
    <location>
        <begin position="707"/>
        <end position="728"/>
    </location>
</feature>
<evidence type="ECO:0000259" key="8">
    <source>
        <dbReference type="Pfam" id="PF02687"/>
    </source>
</evidence>
<feature type="transmembrane region" description="Helical" evidence="7">
    <location>
        <begin position="397"/>
        <end position="416"/>
    </location>
</feature>
<dbReference type="PANTHER" id="PTHR30572">
    <property type="entry name" value="MEMBRANE COMPONENT OF TRANSPORTER-RELATED"/>
    <property type="match status" value="1"/>
</dbReference>
<evidence type="ECO:0000256" key="4">
    <source>
        <dbReference type="ARBA" id="ARBA00022989"/>
    </source>
</evidence>
<feature type="transmembrane region" description="Helical" evidence="7">
    <location>
        <begin position="341"/>
        <end position="359"/>
    </location>
</feature>
<name>A0AA41Q8I4_9ACTN</name>
<feature type="domain" description="ABC3 transporter permease C-terminal" evidence="8">
    <location>
        <begin position="255"/>
        <end position="375"/>
    </location>
</feature>
<feature type="transmembrane region" description="Helical" evidence="7">
    <location>
        <begin position="759"/>
        <end position="786"/>
    </location>
</feature>
<comment type="caution">
    <text evidence="9">The sequence shown here is derived from an EMBL/GenBank/DDBJ whole genome shotgun (WGS) entry which is preliminary data.</text>
</comment>
<dbReference type="InterPro" id="IPR050250">
    <property type="entry name" value="Macrolide_Exporter_MacB"/>
</dbReference>
<evidence type="ECO:0000256" key="6">
    <source>
        <dbReference type="ARBA" id="ARBA00038076"/>
    </source>
</evidence>
<feature type="transmembrane region" description="Helical" evidence="7">
    <location>
        <begin position="473"/>
        <end position="494"/>
    </location>
</feature>
<keyword evidence="4 7" id="KW-1133">Transmembrane helix</keyword>
<dbReference type="Proteomes" id="UP001165378">
    <property type="component" value="Unassembled WGS sequence"/>
</dbReference>
<evidence type="ECO:0000256" key="1">
    <source>
        <dbReference type="ARBA" id="ARBA00004651"/>
    </source>
</evidence>
<gene>
    <name evidence="9" type="ORF">LZ495_37425</name>
</gene>
<dbReference type="Pfam" id="PF02687">
    <property type="entry name" value="FtsX"/>
    <property type="match status" value="2"/>
</dbReference>
<dbReference type="InterPro" id="IPR003838">
    <property type="entry name" value="ABC3_permease_C"/>
</dbReference>
<dbReference type="EMBL" id="JAKFHA010000040">
    <property type="protein sequence ID" value="MCF2532865.1"/>
    <property type="molecule type" value="Genomic_DNA"/>
</dbReference>
<keyword evidence="3 7" id="KW-0812">Transmembrane</keyword>
<feature type="transmembrane region" description="Helical" evidence="7">
    <location>
        <begin position="798"/>
        <end position="819"/>
    </location>
</feature>
<feature type="transmembrane region" description="Helical" evidence="7">
    <location>
        <begin position="428"/>
        <end position="452"/>
    </location>
</feature>
<dbReference type="RefSeq" id="WP_235057640.1">
    <property type="nucleotide sequence ID" value="NZ_JAKFHA010000040.1"/>
</dbReference>
<organism evidence="9 10">
    <name type="scientific">Yinghuangia soli</name>
    <dbReference type="NCBI Taxonomy" id="2908204"/>
    <lineage>
        <taxon>Bacteria</taxon>
        <taxon>Bacillati</taxon>
        <taxon>Actinomycetota</taxon>
        <taxon>Actinomycetes</taxon>
        <taxon>Kitasatosporales</taxon>
        <taxon>Streptomycetaceae</taxon>
        <taxon>Yinghuangia</taxon>
    </lineage>
</organism>
<dbReference type="PANTHER" id="PTHR30572:SF4">
    <property type="entry name" value="ABC TRANSPORTER PERMEASE YTRF"/>
    <property type="match status" value="1"/>
</dbReference>
<evidence type="ECO:0000256" key="7">
    <source>
        <dbReference type="SAM" id="Phobius"/>
    </source>
</evidence>
<dbReference type="GO" id="GO:0005886">
    <property type="term" value="C:plasma membrane"/>
    <property type="evidence" value="ECO:0007669"/>
    <property type="project" value="UniProtKB-SubCell"/>
</dbReference>
<feature type="transmembrane region" description="Helical" evidence="7">
    <location>
        <begin position="306"/>
        <end position="329"/>
    </location>
</feature>
<dbReference type="GO" id="GO:0022857">
    <property type="term" value="F:transmembrane transporter activity"/>
    <property type="evidence" value="ECO:0007669"/>
    <property type="project" value="TreeGrafter"/>
</dbReference>
<proteinExistence type="inferred from homology"/>
<keyword evidence="10" id="KW-1185">Reference proteome</keyword>
<accession>A0AA41Q8I4</accession>
<evidence type="ECO:0000256" key="3">
    <source>
        <dbReference type="ARBA" id="ARBA00022692"/>
    </source>
</evidence>